<dbReference type="EC" id="2.1.1.64" evidence="5"/>
<comment type="subunit">
    <text evidence="5">Component of a multi-subunit COQ enzyme complex, composed of at least COQ3, COQ4, COQ5, COQ6, COQ7 and COQ9.</text>
</comment>
<evidence type="ECO:0000256" key="5">
    <source>
        <dbReference type="HAMAP-Rule" id="MF_03190"/>
    </source>
</evidence>
<keyword evidence="5" id="KW-0999">Mitochondrion inner membrane</keyword>
<dbReference type="EMBL" id="KV454475">
    <property type="protein sequence ID" value="ODV64187.1"/>
    <property type="molecule type" value="Genomic_DNA"/>
</dbReference>
<feature type="binding site" evidence="5">
    <location>
        <position position="117"/>
    </location>
    <ligand>
        <name>S-adenosyl-L-methionine</name>
        <dbReference type="ChEBI" id="CHEBI:59789"/>
    </ligand>
</feature>
<comment type="catalytic activity">
    <reaction evidence="5">
        <text>a 3-demethylubiquinol + S-adenosyl-L-methionine = a ubiquinol + S-adenosyl-L-homocysteine + H(+)</text>
        <dbReference type="Rhea" id="RHEA:44380"/>
        <dbReference type="Rhea" id="RHEA-COMP:9566"/>
        <dbReference type="Rhea" id="RHEA-COMP:10914"/>
        <dbReference type="ChEBI" id="CHEBI:15378"/>
        <dbReference type="ChEBI" id="CHEBI:17976"/>
        <dbReference type="ChEBI" id="CHEBI:57856"/>
        <dbReference type="ChEBI" id="CHEBI:59789"/>
        <dbReference type="ChEBI" id="CHEBI:84422"/>
        <dbReference type="EC" id="2.1.1.64"/>
    </reaction>
</comment>
<dbReference type="GO" id="GO:0061542">
    <property type="term" value="F:3-demethylubiquinol 3-O-methyltransferase activity"/>
    <property type="evidence" value="ECO:0007669"/>
    <property type="project" value="UniProtKB-UniRule"/>
</dbReference>
<evidence type="ECO:0000256" key="1">
    <source>
        <dbReference type="ARBA" id="ARBA00022603"/>
    </source>
</evidence>
<comment type="pathway">
    <text evidence="5">Cofactor biosynthesis; ubiquinone biosynthesis.</text>
</comment>
<dbReference type="OrthoDB" id="3265906at2759"/>
<dbReference type="EC" id="2.1.1.-" evidence="5"/>
<protein>
    <recommendedName>
        <fullName evidence="5">Ubiquinone biosynthesis O-methyltransferase, mitochondrial</fullName>
    </recommendedName>
    <alternativeName>
        <fullName evidence="5">3,4-dihydroxy-5-hexaprenylbenzoate methyltransferase</fullName>
    </alternativeName>
    <alternativeName>
        <fullName evidence="5">3-demethylubiquinol 3-O-methyltransferase</fullName>
    </alternativeName>
    <alternativeName>
        <fullName evidence="5">3-demethylubiquinone 3-O-methyltransferase</fullName>
    </alternativeName>
    <alternativeName>
        <fullName evidence="5">3-demethylubiquinone-6 3-O-methyltransferase</fullName>
    </alternativeName>
    <alternativeName>
        <fullName evidence="5">Hexaprenyldihydroxybenzoate methyltransferase</fullName>
    </alternativeName>
    <alternativeName>
        <fullName evidence="5">Polyprenyldihydroxybenzoate methyltransferase</fullName>
        <shortName evidence="5">DHHB methyltransferase</shortName>
        <shortName evidence="5">DHHB-MT</shortName>
        <shortName evidence="5">DHHB-MTase</shortName>
        <ecNumber evidence="5">2.1.1.-</ecNumber>
        <ecNumber evidence="5">2.1.1.114</ecNumber>
        <ecNumber evidence="5">2.1.1.64</ecNumber>
    </alternativeName>
</protein>
<name>A0A1D2VRI9_9ASCO</name>
<keyword evidence="5" id="KW-0496">Mitochondrion</keyword>
<keyword evidence="1 5" id="KW-0489">Methyltransferase</keyword>
<dbReference type="Gene3D" id="3.40.50.150">
    <property type="entry name" value="Vaccinia Virus protein VP39"/>
    <property type="match status" value="1"/>
</dbReference>
<dbReference type="SUPFAM" id="SSF53335">
    <property type="entry name" value="S-adenosyl-L-methionine-dependent methyltransferases"/>
    <property type="match status" value="1"/>
</dbReference>
<feature type="binding site" evidence="5">
    <location>
        <position position="167"/>
    </location>
    <ligand>
        <name>Mg(2+)</name>
        <dbReference type="ChEBI" id="CHEBI:18420"/>
    </ligand>
</feature>
<dbReference type="AlphaFoldDB" id="A0A1D2VRI9"/>
<dbReference type="InterPro" id="IPR029063">
    <property type="entry name" value="SAM-dependent_MTases_sf"/>
</dbReference>
<keyword evidence="5" id="KW-0472">Membrane</keyword>
<feature type="binding site" evidence="5">
    <location>
        <position position="94"/>
    </location>
    <ligand>
        <name>S-adenosyl-L-methionine</name>
        <dbReference type="ChEBI" id="CHEBI:59789"/>
    </ligand>
</feature>
<comment type="function">
    <text evidence="5">O-methyltransferase required for two non-consecutive steps during ubiquinone biosynthesis. Catalyzes the 2 O-methylation of 3,4-dihydroxy-5-(all-trans-polyprenyl)benzoic acid into 4-hydroxy-3-methoxy-5-(all-trans-polyprenyl)benzoic acid. Also catalyzes the last step of ubiquinone biosynthesis by mediating methylation of 3-demethylubiquinone into ubiquinone. Also able to mediate the methylation of 3-demethylubiquinol into ubiquinol.</text>
</comment>
<keyword evidence="7" id="KW-1185">Reference proteome</keyword>
<evidence type="ECO:0000313" key="6">
    <source>
        <dbReference type="EMBL" id="ODV64187.1"/>
    </source>
</evidence>
<comment type="catalytic activity">
    <reaction evidence="5">
        <text>a 3-demethylubiquinone + S-adenosyl-L-methionine = a ubiquinone + S-adenosyl-L-homocysteine</text>
        <dbReference type="Rhea" id="RHEA:81215"/>
        <dbReference type="Rhea" id="RHEA-COMP:9565"/>
        <dbReference type="Rhea" id="RHEA-COMP:19654"/>
        <dbReference type="ChEBI" id="CHEBI:16389"/>
        <dbReference type="ChEBI" id="CHEBI:57856"/>
        <dbReference type="ChEBI" id="CHEBI:59789"/>
        <dbReference type="ChEBI" id="CHEBI:231825"/>
    </reaction>
</comment>
<feature type="binding site" evidence="5">
    <location>
        <position position="163"/>
    </location>
    <ligand>
        <name>Mg(2+)</name>
        <dbReference type="ChEBI" id="CHEBI:18420"/>
    </ligand>
</feature>
<keyword evidence="5" id="KW-0479">Metal-binding</keyword>
<keyword evidence="4 5" id="KW-0949">S-adenosyl-L-methionine</keyword>
<reference evidence="7" key="1">
    <citation type="submission" date="2016-05" db="EMBL/GenBank/DDBJ databases">
        <title>Comparative genomics of biotechnologically important yeasts.</title>
        <authorList>
            <consortium name="DOE Joint Genome Institute"/>
            <person name="Riley R."/>
            <person name="Haridas S."/>
            <person name="Wolfe K.H."/>
            <person name="Lopes M.R."/>
            <person name="Hittinger C.T."/>
            <person name="Goker M."/>
            <person name="Salamov A."/>
            <person name="Wisecaver J."/>
            <person name="Long T.M."/>
            <person name="Aerts A.L."/>
            <person name="Barry K."/>
            <person name="Choi C."/>
            <person name="Clum A."/>
            <person name="Coughlan A.Y."/>
            <person name="Deshpande S."/>
            <person name="Douglass A.P."/>
            <person name="Hanson S.J."/>
            <person name="Klenk H.-P."/>
            <person name="Labutti K."/>
            <person name="Lapidus A."/>
            <person name="Lindquist E."/>
            <person name="Lipzen A."/>
            <person name="Meier-Kolthoff J.P."/>
            <person name="Ohm R.A."/>
            <person name="Otillar R.P."/>
            <person name="Pangilinan J."/>
            <person name="Peng Y."/>
            <person name="Rokas A."/>
            <person name="Rosa C.A."/>
            <person name="Scheuner C."/>
            <person name="Sibirny A.A."/>
            <person name="Slot J.C."/>
            <person name="Stielow J.B."/>
            <person name="Sun H."/>
            <person name="Kurtzman C.P."/>
            <person name="Blackwell M."/>
            <person name="Grigoriev I.V."/>
            <person name="Jeffries T.W."/>
        </authorList>
    </citation>
    <scope>NUCLEOTIDE SEQUENCE [LARGE SCALE GENOMIC DNA]</scope>
    <source>
        <strain evidence="7">DSM 1968</strain>
    </source>
</reference>
<dbReference type="GO" id="GO:0120537">
    <property type="term" value="F:3-demethylubiquinone 3-O-methyltransferase activity"/>
    <property type="evidence" value="ECO:0007669"/>
    <property type="project" value="RHEA"/>
</dbReference>
<dbReference type="RefSeq" id="XP_020050494.1">
    <property type="nucleotide sequence ID" value="XM_020194335.1"/>
</dbReference>
<dbReference type="GeneID" id="30967971"/>
<dbReference type="InParanoid" id="A0A1D2VRI9"/>
<dbReference type="PANTHER" id="PTHR43464:SF19">
    <property type="entry name" value="UBIQUINONE BIOSYNTHESIS O-METHYLTRANSFERASE, MITOCHONDRIAL"/>
    <property type="match status" value="1"/>
</dbReference>
<keyword evidence="5" id="KW-0460">Magnesium</keyword>
<organism evidence="6 7">
    <name type="scientific">Ascoidea rubescens DSM 1968</name>
    <dbReference type="NCBI Taxonomy" id="1344418"/>
    <lineage>
        <taxon>Eukaryota</taxon>
        <taxon>Fungi</taxon>
        <taxon>Dikarya</taxon>
        <taxon>Ascomycota</taxon>
        <taxon>Saccharomycotina</taxon>
        <taxon>Saccharomycetes</taxon>
        <taxon>Ascoideaceae</taxon>
        <taxon>Ascoidea</taxon>
    </lineage>
</organism>
<proteinExistence type="inferred from homology"/>
<evidence type="ECO:0000256" key="4">
    <source>
        <dbReference type="ARBA" id="ARBA00022691"/>
    </source>
</evidence>
<dbReference type="PANTHER" id="PTHR43464">
    <property type="entry name" value="METHYLTRANSFERASE"/>
    <property type="match status" value="1"/>
</dbReference>
<comment type="subcellular location">
    <subcellularLocation>
        <location evidence="5">Mitochondrion inner membrane</location>
        <topology evidence="5">Peripheral membrane protein</topology>
        <orientation evidence="5">Matrix side</orientation>
    </subcellularLocation>
</comment>
<feature type="binding site" evidence="5">
    <location>
        <position position="166"/>
    </location>
    <ligand>
        <name>Mg(2+)</name>
        <dbReference type="ChEBI" id="CHEBI:18420"/>
    </ligand>
</feature>
<evidence type="ECO:0000256" key="3">
    <source>
        <dbReference type="ARBA" id="ARBA00022688"/>
    </source>
</evidence>
<dbReference type="GO" id="GO:0031314">
    <property type="term" value="C:extrinsic component of mitochondrial inner membrane"/>
    <property type="evidence" value="ECO:0007669"/>
    <property type="project" value="UniProtKB-UniRule"/>
</dbReference>
<dbReference type="STRING" id="1344418.A0A1D2VRI9"/>
<feature type="binding site" evidence="5">
    <location>
        <position position="28"/>
    </location>
    <ligand>
        <name>S-adenosyl-L-methionine</name>
        <dbReference type="ChEBI" id="CHEBI:59789"/>
    </ligand>
</feature>
<dbReference type="EC" id="2.1.1.114" evidence="5"/>
<keyword evidence="3 5" id="KW-0831">Ubiquinone biosynthesis</keyword>
<dbReference type="FunCoup" id="A0A1D2VRI9">
    <property type="interactions" value="341"/>
</dbReference>
<evidence type="ECO:0000256" key="2">
    <source>
        <dbReference type="ARBA" id="ARBA00022679"/>
    </source>
</evidence>
<dbReference type="GO" id="GO:0046872">
    <property type="term" value="F:metal ion binding"/>
    <property type="evidence" value="ECO:0007669"/>
    <property type="project" value="UniProtKB-KW"/>
</dbReference>
<feature type="binding site" evidence="5">
    <location>
        <position position="162"/>
    </location>
    <ligand>
        <name>S-adenosyl-L-methionine</name>
        <dbReference type="ChEBI" id="CHEBI:59789"/>
    </ligand>
</feature>
<dbReference type="Pfam" id="PF13489">
    <property type="entry name" value="Methyltransf_23"/>
    <property type="match status" value="1"/>
</dbReference>
<dbReference type="GO" id="GO:0032259">
    <property type="term" value="P:methylation"/>
    <property type="evidence" value="ECO:0007669"/>
    <property type="project" value="UniProtKB-KW"/>
</dbReference>
<comment type="similarity">
    <text evidence="5">Belongs to the class I-like SAM-binding methyltransferase superfamily. UbiG/COQ3 family.</text>
</comment>
<evidence type="ECO:0000313" key="7">
    <source>
        <dbReference type="Proteomes" id="UP000095038"/>
    </source>
</evidence>
<dbReference type="InterPro" id="IPR010233">
    <property type="entry name" value="UbiG_MeTrfase"/>
</dbReference>
<dbReference type="HAMAP" id="MF_00472">
    <property type="entry name" value="UbiG"/>
    <property type="match status" value="1"/>
</dbReference>
<comment type="cofactor">
    <cofactor evidence="5">
        <name>Mg(2+)</name>
        <dbReference type="ChEBI" id="CHEBI:18420"/>
    </cofactor>
</comment>
<accession>A0A1D2VRI9</accession>
<dbReference type="CDD" id="cd02440">
    <property type="entry name" value="AdoMet_MTases"/>
    <property type="match status" value="1"/>
</dbReference>
<dbReference type="NCBIfam" id="TIGR01983">
    <property type="entry name" value="UbiG"/>
    <property type="match status" value="1"/>
</dbReference>
<sequence>MRHFNDLASSWWKIDGPQRILHKMNLLRMDFIQKTFMNSIQLNEPGVPLEQQIYVPAYNLDLLPKQISSQIVKEQDNKRFSEYDKFKFNVLDIGCGGGILSESMARLPIVNSVTGIDLSTEVIKIAKIHKAKDPLINSKLSYRLQAIEDVEESEQFEVITMMEVLEHVNLPSVVLNDALKHLKKDGVLFLSTINRDFVSWFTTIFMGEYILKVVPVGTHHLEKYINSSEVQEWFNELNSKSTERKYEILDCKGCAYLPLNGWFFTNTTEIGNYMMAIKRVD</sequence>
<dbReference type="UniPathway" id="UPA00232"/>
<dbReference type="GO" id="GO:0010420">
    <property type="term" value="F:polyprenyldihydroxybenzoate methyltransferase activity"/>
    <property type="evidence" value="ECO:0007669"/>
    <property type="project" value="UniProtKB-UniRule"/>
</dbReference>
<keyword evidence="2 5" id="KW-0808">Transferase</keyword>
<dbReference type="Proteomes" id="UP000095038">
    <property type="component" value="Unassembled WGS sequence"/>
</dbReference>
<comment type="catalytic activity">
    <reaction evidence="5">
        <text>a 3,4-dihydroxy-5-(all-trans-polyprenyl)benzoate + S-adenosyl-L-methionine = a 4-hydroxy-3-methoxy-5-(all-trans-polyprenyl)benzoate + S-adenosyl-L-homocysteine + H(+)</text>
        <dbReference type="Rhea" id="RHEA:44452"/>
        <dbReference type="Rhea" id="RHEA-COMP:10930"/>
        <dbReference type="Rhea" id="RHEA-COMP:10931"/>
        <dbReference type="ChEBI" id="CHEBI:15378"/>
        <dbReference type="ChEBI" id="CHEBI:57856"/>
        <dbReference type="ChEBI" id="CHEBI:59789"/>
        <dbReference type="ChEBI" id="CHEBI:64694"/>
        <dbReference type="ChEBI" id="CHEBI:84443"/>
        <dbReference type="EC" id="2.1.1.114"/>
    </reaction>
</comment>
<gene>
    <name evidence="5" type="primary">COQ3</name>
    <name evidence="6" type="ORF">ASCRUDRAFT_79088</name>
</gene>